<organism evidence="1 2">
    <name type="scientific">Dioscorea alata</name>
    <name type="common">Purple yam</name>
    <dbReference type="NCBI Taxonomy" id="55571"/>
    <lineage>
        <taxon>Eukaryota</taxon>
        <taxon>Viridiplantae</taxon>
        <taxon>Streptophyta</taxon>
        <taxon>Embryophyta</taxon>
        <taxon>Tracheophyta</taxon>
        <taxon>Spermatophyta</taxon>
        <taxon>Magnoliopsida</taxon>
        <taxon>Liliopsida</taxon>
        <taxon>Dioscoreales</taxon>
        <taxon>Dioscoreaceae</taxon>
        <taxon>Dioscorea</taxon>
    </lineage>
</organism>
<dbReference type="Proteomes" id="UP000827976">
    <property type="component" value="Chromosome 10"/>
</dbReference>
<sequence length="150" mass="17197">MSKRFSMFPTISKHPHLQLLVNTQQMEDMKSWQTEAFEKLGPCKDFPITHYFDSHAQLFAQVSAKTANKDHYGKARNGDHKEGSEKQNQVKDMISEKKKEPSTHLNAPKAVDEDLYKIPPELLHKKSKHKRLQISSWVGCLGMSCMPCCP</sequence>
<comment type="caution">
    <text evidence="1">The sequence shown here is derived from an EMBL/GenBank/DDBJ whole genome shotgun (WGS) entry which is preliminary data.</text>
</comment>
<name>A0ACB7V9T3_DIOAL</name>
<reference evidence="2" key="1">
    <citation type="journal article" date="2022" name="Nat. Commun.">
        <title>Chromosome evolution and the genetic basis of agronomically important traits in greater yam.</title>
        <authorList>
            <person name="Bredeson J.V."/>
            <person name="Lyons J.B."/>
            <person name="Oniyinde I.O."/>
            <person name="Okereke N.R."/>
            <person name="Kolade O."/>
            <person name="Nnabue I."/>
            <person name="Nwadili C.O."/>
            <person name="Hribova E."/>
            <person name="Parker M."/>
            <person name="Nwogha J."/>
            <person name="Shu S."/>
            <person name="Carlson J."/>
            <person name="Kariba R."/>
            <person name="Muthemba S."/>
            <person name="Knop K."/>
            <person name="Barton G.J."/>
            <person name="Sherwood A.V."/>
            <person name="Lopez-Montes A."/>
            <person name="Asiedu R."/>
            <person name="Jamnadass R."/>
            <person name="Muchugi A."/>
            <person name="Goodstein D."/>
            <person name="Egesi C.N."/>
            <person name="Featherston J."/>
            <person name="Asfaw A."/>
            <person name="Simpson G.G."/>
            <person name="Dolezel J."/>
            <person name="Hendre P.S."/>
            <person name="Van Deynze A."/>
            <person name="Kumar P.L."/>
            <person name="Obidiegwu J.E."/>
            <person name="Bhattacharjee R."/>
            <person name="Rokhsar D.S."/>
        </authorList>
    </citation>
    <scope>NUCLEOTIDE SEQUENCE [LARGE SCALE GENOMIC DNA]</scope>
    <source>
        <strain evidence="2">cv. TDa95/00328</strain>
    </source>
</reference>
<proteinExistence type="predicted"/>
<accession>A0ACB7V9T3</accession>
<dbReference type="EMBL" id="CM037020">
    <property type="protein sequence ID" value="KAH7670533.1"/>
    <property type="molecule type" value="Genomic_DNA"/>
</dbReference>
<evidence type="ECO:0000313" key="1">
    <source>
        <dbReference type="EMBL" id="KAH7670533.1"/>
    </source>
</evidence>
<gene>
    <name evidence="1" type="ORF">IHE45_10G033400</name>
</gene>
<keyword evidence="2" id="KW-1185">Reference proteome</keyword>
<evidence type="ECO:0000313" key="2">
    <source>
        <dbReference type="Proteomes" id="UP000827976"/>
    </source>
</evidence>
<protein>
    <submittedName>
        <fullName evidence="1">Uncharacterized protein</fullName>
    </submittedName>
</protein>